<evidence type="ECO:0000256" key="3">
    <source>
        <dbReference type="ARBA" id="ARBA00023125"/>
    </source>
</evidence>
<evidence type="ECO:0000256" key="1">
    <source>
        <dbReference type="ARBA" id="ARBA00022898"/>
    </source>
</evidence>
<dbReference type="PROSITE" id="PS50949">
    <property type="entry name" value="HTH_GNTR"/>
    <property type="match status" value="1"/>
</dbReference>
<dbReference type="Gene3D" id="1.10.10.10">
    <property type="entry name" value="Winged helix-like DNA-binding domain superfamily/Winged helix DNA-binding domain"/>
    <property type="match status" value="1"/>
</dbReference>
<sequence length="206" mass="22842">MAKRALPIKKPDIILDQKAAAPLYRQLYERLRAQILVGQLETGARLPSTRVLASELGVSRNTTALAYEMLLLDGYIESRVGDGTRVSRLEPELLQQASKVSRKRPQQPAAEPQIARRGQLLITASHESDSYTTLDPTHANPFLSGMPDVKHFPYELWARLLARHARQSLQSVSLYQNAQGYAPLREPSPRTSASHAASSVHPNKSS</sequence>
<evidence type="ECO:0000259" key="6">
    <source>
        <dbReference type="PROSITE" id="PS50949"/>
    </source>
</evidence>
<dbReference type="Proteomes" id="UP000326912">
    <property type="component" value="Unassembled WGS sequence"/>
</dbReference>
<dbReference type="PANTHER" id="PTHR46577">
    <property type="entry name" value="HTH-TYPE TRANSCRIPTIONAL REGULATORY PROTEIN GABR"/>
    <property type="match status" value="1"/>
</dbReference>
<accession>A0A5J4L384</accession>
<dbReference type="PRINTS" id="PR00035">
    <property type="entry name" value="HTHGNTR"/>
</dbReference>
<protein>
    <recommendedName>
        <fullName evidence="6">HTH gntR-type domain-containing protein</fullName>
    </recommendedName>
</protein>
<keyword evidence="4" id="KW-0804">Transcription</keyword>
<evidence type="ECO:0000313" key="7">
    <source>
        <dbReference type="EMBL" id="GER91926.1"/>
    </source>
</evidence>
<dbReference type="GO" id="GO:0003677">
    <property type="term" value="F:DNA binding"/>
    <property type="evidence" value="ECO:0007669"/>
    <property type="project" value="UniProtKB-KW"/>
</dbReference>
<dbReference type="GO" id="GO:0003700">
    <property type="term" value="F:DNA-binding transcription factor activity"/>
    <property type="evidence" value="ECO:0007669"/>
    <property type="project" value="InterPro"/>
</dbReference>
<dbReference type="EMBL" id="BKZW01000004">
    <property type="protein sequence ID" value="GER91926.1"/>
    <property type="molecule type" value="Genomic_DNA"/>
</dbReference>
<dbReference type="CDD" id="cd07377">
    <property type="entry name" value="WHTH_GntR"/>
    <property type="match status" value="1"/>
</dbReference>
<keyword evidence="1" id="KW-0663">Pyridoxal phosphate</keyword>
<feature type="region of interest" description="Disordered" evidence="5">
    <location>
        <begin position="96"/>
        <end position="115"/>
    </location>
</feature>
<dbReference type="InterPro" id="IPR000524">
    <property type="entry name" value="Tscrpt_reg_HTH_GntR"/>
</dbReference>
<feature type="region of interest" description="Disordered" evidence="5">
    <location>
        <begin position="182"/>
        <end position="206"/>
    </location>
</feature>
<feature type="compositionally biased region" description="Polar residues" evidence="5">
    <location>
        <begin position="189"/>
        <end position="206"/>
    </location>
</feature>
<keyword evidence="8" id="KW-1185">Reference proteome</keyword>
<feature type="domain" description="HTH gntR-type" evidence="6">
    <location>
        <begin position="21"/>
        <end position="89"/>
    </location>
</feature>
<dbReference type="InterPro" id="IPR015421">
    <property type="entry name" value="PyrdxlP-dep_Trfase_major"/>
</dbReference>
<organism evidence="7 8">
    <name type="scientific">Dictyobacter vulcani</name>
    <dbReference type="NCBI Taxonomy" id="2607529"/>
    <lineage>
        <taxon>Bacteria</taxon>
        <taxon>Bacillati</taxon>
        <taxon>Chloroflexota</taxon>
        <taxon>Ktedonobacteria</taxon>
        <taxon>Ktedonobacterales</taxon>
        <taxon>Dictyobacteraceae</taxon>
        <taxon>Dictyobacter</taxon>
    </lineage>
</organism>
<dbReference type="InterPro" id="IPR036390">
    <property type="entry name" value="WH_DNA-bd_sf"/>
</dbReference>
<dbReference type="SMART" id="SM00345">
    <property type="entry name" value="HTH_GNTR"/>
    <property type="match status" value="1"/>
</dbReference>
<evidence type="ECO:0000313" key="8">
    <source>
        <dbReference type="Proteomes" id="UP000326912"/>
    </source>
</evidence>
<name>A0A5J4L384_9CHLR</name>
<reference evidence="7 8" key="1">
    <citation type="submission" date="2019-10" db="EMBL/GenBank/DDBJ databases">
        <title>Dictyobacter vulcani sp. nov., within the class Ktedonobacteria, isolated from soil of volcanic Mt. Zao.</title>
        <authorList>
            <person name="Zheng Y."/>
            <person name="Wang C.M."/>
            <person name="Sakai Y."/>
            <person name="Abe K."/>
            <person name="Yokota A."/>
            <person name="Yabe S."/>
        </authorList>
    </citation>
    <scope>NUCLEOTIDE SEQUENCE [LARGE SCALE GENOMIC DNA]</scope>
    <source>
        <strain evidence="7 8">W12</strain>
    </source>
</reference>
<dbReference type="SUPFAM" id="SSF46785">
    <property type="entry name" value="Winged helix' DNA-binding domain"/>
    <property type="match status" value="1"/>
</dbReference>
<dbReference type="AlphaFoldDB" id="A0A5J4L384"/>
<evidence type="ECO:0000256" key="5">
    <source>
        <dbReference type="SAM" id="MobiDB-lite"/>
    </source>
</evidence>
<evidence type="ECO:0000256" key="2">
    <source>
        <dbReference type="ARBA" id="ARBA00023015"/>
    </source>
</evidence>
<evidence type="ECO:0000256" key="4">
    <source>
        <dbReference type="ARBA" id="ARBA00023163"/>
    </source>
</evidence>
<dbReference type="Gene3D" id="3.40.640.10">
    <property type="entry name" value="Type I PLP-dependent aspartate aminotransferase-like (Major domain)"/>
    <property type="match status" value="1"/>
</dbReference>
<comment type="caution">
    <text evidence="7">The sequence shown here is derived from an EMBL/GenBank/DDBJ whole genome shotgun (WGS) entry which is preliminary data.</text>
</comment>
<dbReference type="InterPro" id="IPR051446">
    <property type="entry name" value="HTH_trans_reg/aminotransferase"/>
</dbReference>
<dbReference type="Pfam" id="PF00392">
    <property type="entry name" value="GntR"/>
    <property type="match status" value="1"/>
</dbReference>
<keyword evidence="3" id="KW-0238">DNA-binding</keyword>
<dbReference type="PANTHER" id="PTHR46577:SF1">
    <property type="entry name" value="HTH-TYPE TRANSCRIPTIONAL REGULATORY PROTEIN GABR"/>
    <property type="match status" value="1"/>
</dbReference>
<dbReference type="InterPro" id="IPR036388">
    <property type="entry name" value="WH-like_DNA-bd_sf"/>
</dbReference>
<proteinExistence type="predicted"/>
<keyword evidence="2" id="KW-0805">Transcription regulation</keyword>
<gene>
    <name evidence="7" type="ORF">KDW_60880</name>
</gene>